<name>A0A345ME74_9CAUD</name>
<evidence type="ECO:0000313" key="1">
    <source>
        <dbReference type="EMBL" id="AXH68855.1"/>
    </source>
</evidence>
<evidence type="ECO:0000313" key="2">
    <source>
        <dbReference type="Proteomes" id="UP000259914"/>
    </source>
</evidence>
<protein>
    <submittedName>
        <fullName evidence="1">Phosphoesterase</fullName>
    </submittedName>
</protein>
<dbReference type="SUPFAM" id="SSF56300">
    <property type="entry name" value="Metallo-dependent phosphatases"/>
    <property type="match status" value="1"/>
</dbReference>
<sequence>MSKIMILGDVHGETKWLVNMINKAKRAGVKKIVQVGDFGMWTHEAEGHRFLDRSNEELRKHGIKLYFVGGNHENWDHLNWHEKNGAKDWNGHTFIRSHILYTGRVNRWVWGEKGEEKVFQAVGGAWSIDRRRRVVGKTLWLDETIPDQVVYGLEKANRKCDYLFTHDGPTCLPYANLKPDPDSHIHRQKMDRIGLATRPNLWFHGHYHKWMEYSFEHTQRSDFAFVYGLDRDYQFYSYVILDTVSDDVETATGKVIEHS</sequence>
<proteinExistence type="predicted"/>
<dbReference type="InterPro" id="IPR029052">
    <property type="entry name" value="Metallo-depent_PP-like"/>
</dbReference>
<dbReference type="Gene3D" id="3.60.21.10">
    <property type="match status" value="1"/>
</dbReference>
<reference evidence="1 2" key="1">
    <citation type="submission" date="2018-07" db="EMBL/GenBank/DDBJ databases">
        <authorList>
            <person name="Dixon J."/>
            <person name="Knudsen H.R."/>
            <person name="Rock W."/>
            <person name="Scott A.N."/>
            <person name="Walsdorf S.L."/>
            <person name="Layton S.R."/>
            <person name="Nayek S."/>
            <person name="Kim T."/>
            <person name="Hughes L.E."/>
            <person name="Garlena R.A."/>
            <person name="Russell D.A."/>
            <person name="Pope W.H."/>
            <person name="Jacobs-Sera D."/>
            <person name="Hatfull G.F."/>
        </authorList>
    </citation>
    <scope>NUCLEOTIDE SEQUENCE [LARGE SCALE GENOMIC DNA]</scope>
</reference>
<gene>
    <name evidence="1" type="primary">169</name>
    <name evidence="1" type="ORF">SEA_SPARKLEGODDESS_169</name>
</gene>
<dbReference type="EMBL" id="MH590589">
    <property type="protein sequence ID" value="AXH68855.1"/>
    <property type="molecule type" value="Genomic_DNA"/>
</dbReference>
<organism evidence="1 2">
    <name type="scientific">Streptomyces phage SparkleGoddess</name>
    <dbReference type="NCBI Taxonomy" id="2283305"/>
    <lineage>
        <taxon>Viruses</taxon>
        <taxon>Duplodnaviria</taxon>
        <taxon>Heunggongvirae</taxon>
        <taxon>Uroviricota</taxon>
        <taxon>Caudoviricetes</taxon>
        <taxon>Stanwilliamsviridae</taxon>
        <taxon>Loccivirinae</taxon>
        <taxon>Gilsonvirus</taxon>
        <taxon>Gilsonvirus comrade</taxon>
    </lineage>
</organism>
<dbReference type="Proteomes" id="UP000259914">
    <property type="component" value="Segment"/>
</dbReference>
<accession>A0A345ME74</accession>
<dbReference type="CDD" id="cd00838">
    <property type="entry name" value="MPP_superfamily"/>
    <property type="match status" value="2"/>
</dbReference>